<evidence type="ECO:0000313" key="9">
    <source>
        <dbReference type="EMBL" id="EGG29808.1"/>
    </source>
</evidence>
<evidence type="ECO:0000256" key="6">
    <source>
        <dbReference type="HAMAP-Rule" id="MF_00922"/>
    </source>
</evidence>
<dbReference type="Pfam" id="PF13525">
    <property type="entry name" value="YfiO"/>
    <property type="match status" value="1"/>
</dbReference>
<comment type="similarity">
    <text evidence="6">Belongs to the BamD family.</text>
</comment>
<evidence type="ECO:0000313" key="10">
    <source>
        <dbReference type="Proteomes" id="UP000005615"/>
    </source>
</evidence>
<evidence type="ECO:0000256" key="3">
    <source>
        <dbReference type="ARBA" id="ARBA00023139"/>
    </source>
</evidence>
<feature type="signal peptide" evidence="7">
    <location>
        <begin position="1"/>
        <end position="35"/>
    </location>
</feature>
<feature type="domain" description="Outer membrane lipoprotein BamD-like" evidence="8">
    <location>
        <begin position="47"/>
        <end position="250"/>
    </location>
</feature>
<reference evidence="9 10" key="1">
    <citation type="journal article" date="2011" name="J. Bacteriol.">
        <title>Genome sequence of strain IMCC3088, a proteorhodopsin-containing marine bacterium belonging to the OM60/NOR5 clade.</title>
        <authorList>
            <person name="Jang Y."/>
            <person name="Oh H.M."/>
            <person name="Kang I."/>
            <person name="Lee K."/>
            <person name="Yang S.J."/>
            <person name="Cho J.C."/>
        </authorList>
    </citation>
    <scope>NUCLEOTIDE SEQUENCE [LARGE SCALE GENOMIC DNA]</scope>
    <source>
        <strain evidence="9 10">IMCC3088</strain>
    </source>
</reference>
<name>F3L1L2_9GAMM</name>
<organism evidence="9 10">
    <name type="scientific">Aequoribacter fuscus</name>
    <dbReference type="NCBI Taxonomy" id="2518989"/>
    <lineage>
        <taxon>Bacteria</taxon>
        <taxon>Pseudomonadati</taxon>
        <taxon>Pseudomonadota</taxon>
        <taxon>Gammaproteobacteria</taxon>
        <taxon>Cellvibrionales</taxon>
        <taxon>Halieaceae</taxon>
        <taxon>Aequoribacter</taxon>
    </lineage>
</organism>
<feature type="chain" id="PRO_5009011727" description="Outer membrane protein assembly factor BamD" evidence="7">
    <location>
        <begin position="36"/>
        <end position="303"/>
    </location>
</feature>
<sequence length="303" mass="34418">MPLYQNREFTTLMTLKNSRLRIFLASCILLLGACASNDELDSQANAAEQQIYSEAQKYLRSKNYDMAIKALQQLESRYPFGKYAEQAQLEIIYAHYGAYEPEAAIEAANRFIRLHPQHPSIDYAFYMKGLAAYSGNSNIFSRFLPTSESSRDTKHIEEAFTEFAQLLARFPESEYGADARARMVHLRNLLARHEIDVANYYFRRGAYLAAVNRGRYVIENYQGSTAMADALAVMAHGYLLLDMPELAQTSIDTLKVNYPDHPSLSDSGEFDVAQVDEADQSWINKVSLGLFDPPQPPQFNYEP</sequence>
<evidence type="ECO:0000256" key="5">
    <source>
        <dbReference type="ARBA" id="ARBA00023288"/>
    </source>
</evidence>
<keyword evidence="1 6" id="KW-0732">Signal</keyword>
<comment type="caution">
    <text evidence="9">The sequence shown here is derived from an EMBL/GenBank/DDBJ whole genome shotgun (WGS) entry which is preliminary data.</text>
</comment>
<dbReference type="InterPro" id="IPR011990">
    <property type="entry name" value="TPR-like_helical_dom_sf"/>
</dbReference>
<dbReference type="Proteomes" id="UP000005615">
    <property type="component" value="Unassembled WGS sequence"/>
</dbReference>
<dbReference type="PROSITE" id="PS51257">
    <property type="entry name" value="PROKAR_LIPOPROTEIN"/>
    <property type="match status" value="1"/>
</dbReference>
<evidence type="ECO:0000256" key="7">
    <source>
        <dbReference type="SAM" id="SignalP"/>
    </source>
</evidence>
<keyword evidence="4 6" id="KW-0998">Cell outer membrane</keyword>
<dbReference type="SUPFAM" id="SSF48452">
    <property type="entry name" value="TPR-like"/>
    <property type="match status" value="1"/>
</dbReference>
<dbReference type="NCBIfam" id="TIGR03302">
    <property type="entry name" value="OM_YfiO"/>
    <property type="match status" value="1"/>
</dbReference>
<dbReference type="InterPro" id="IPR039565">
    <property type="entry name" value="BamD-like"/>
</dbReference>
<evidence type="ECO:0000256" key="4">
    <source>
        <dbReference type="ARBA" id="ARBA00023237"/>
    </source>
</evidence>
<dbReference type="GO" id="GO:0043165">
    <property type="term" value="P:Gram-negative-bacterium-type cell outer membrane assembly"/>
    <property type="evidence" value="ECO:0007669"/>
    <property type="project" value="UniProtKB-UniRule"/>
</dbReference>
<keyword evidence="10" id="KW-1185">Reference proteome</keyword>
<evidence type="ECO:0000256" key="2">
    <source>
        <dbReference type="ARBA" id="ARBA00023136"/>
    </source>
</evidence>
<dbReference type="InterPro" id="IPR017689">
    <property type="entry name" value="BamD"/>
</dbReference>
<dbReference type="eggNOG" id="COG4105">
    <property type="taxonomic scope" value="Bacteria"/>
</dbReference>
<dbReference type="STRING" id="2518989.IMCC3088_1352"/>
<evidence type="ECO:0000256" key="1">
    <source>
        <dbReference type="ARBA" id="ARBA00022729"/>
    </source>
</evidence>
<comment type="function">
    <text evidence="6">Part of the outer membrane protein assembly complex, which is involved in assembly and insertion of beta-barrel proteins into the outer membrane.</text>
</comment>
<keyword evidence="5 6" id="KW-0449">Lipoprotein</keyword>
<dbReference type="PANTHER" id="PTHR37423">
    <property type="entry name" value="SOLUBLE LYTIC MUREIN TRANSGLYCOSYLASE-RELATED"/>
    <property type="match status" value="1"/>
</dbReference>
<proteinExistence type="inferred from homology"/>
<evidence type="ECO:0000259" key="8">
    <source>
        <dbReference type="Pfam" id="PF13525"/>
    </source>
</evidence>
<protein>
    <recommendedName>
        <fullName evidence="6">Outer membrane protein assembly factor BamD</fullName>
    </recommendedName>
</protein>
<dbReference type="CDD" id="cd15830">
    <property type="entry name" value="BamD"/>
    <property type="match status" value="1"/>
</dbReference>
<keyword evidence="2 6" id="KW-0472">Membrane</keyword>
<gene>
    <name evidence="6" type="primary">bamD</name>
    <name evidence="9" type="ORF">IMCC3088_1352</name>
</gene>
<dbReference type="Gene3D" id="1.25.40.10">
    <property type="entry name" value="Tetratricopeptide repeat domain"/>
    <property type="match status" value="1"/>
</dbReference>
<dbReference type="GO" id="GO:1990063">
    <property type="term" value="C:Bam protein complex"/>
    <property type="evidence" value="ECO:0007669"/>
    <property type="project" value="TreeGrafter"/>
</dbReference>
<accession>F3L1L2</accession>
<dbReference type="PANTHER" id="PTHR37423:SF1">
    <property type="entry name" value="OUTER MEMBRANE PROTEIN ASSEMBLY FACTOR BAMD"/>
    <property type="match status" value="1"/>
</dbReference>
<keyword evidence="3 6" id="KW-0564">Palmitate</keyword>
<dbReference type="GO" id="GO:0051205">
    <property type="term" value="P:protein insertion into membrane"/>
    <property type="evidence" value="ECO:0007669"/>
    <property type="project" value="UniProtKB-UniRule"/>
</dbReference>
<comment type="subcellular location">
    <subcellularLocation>
        <location evidence="6">Cell outer membrane</location>
        <topology evidence="6">Lipid-anchor</topology>
    </subcellularLocation>
</comment>
<comment type="subunit">
    <text evidence="6">Part of the Bam complex.</text>
</comment>
<dbReference type="HAMAP" id="MF_00922">
    <property type="entry name" value="OM_assembly_BamD"/>
    <property type="match status" value="1"/>
</dbReference>
<dbReference type="AlphaFoldDB" id="F3L1L2"/>
<dbReference type="EMBL" id="AEIG01000033">
    <property type="protein sequence ID" value="EGG29808.1"/>
    <property type="molecule type" value="Genomic_DNA"/>
</dbReference>